<evidence type="ECO:0000313" key="1">
    <source>
        <dbReference type="EMBL" id="DAF62523.1"/>
    </source>
</evidence>
<dbReference type="EMBL" id="BK032823">
    <property type="protein sequence ID" value="DAF62523.1"/>
    <property type="molecule type" value="Genomic_DNA"/>
</dbReference>
<name>A0A8S5THK4_9CAUD</name>
<reference evidence="1" key="1">
    <citation type="journal article" date="2021" name="Proc. Natl. Acad. Sci. U.S.A.">
        <title>A Catalog of Tens of Thousands of Viruses from Human Metagenomes Reveals Hidden Associations with Chronic Diseases.</title>
        <authorList>
            <person name="Tisza M.J."/>
            <person name="Buck C.B."/>
        </authorList>
    </citation>
    <scope>NUCLEOTIDE SEQUENCE</scope>
    <source>
        <strain evidence="1">CtIty1</strain>
    </source>
</reference>
<sequence>MFLANVFNTVNGKSDSFPVESGLYFRGDKNIVSDSIIFKKGIDNWDDQIYALRALIESQGYDINVGTLIAFFKKAYNNTISVQKKGISYYEYLEDTKEKIVEDFRIEYTFTTIEQDFKFIMRGTDTTEFRKILNCLFMAMEGVSKYINDKGEVDKIVYEVSEMIEECGGRSKLVELVIEGVKPFMKDLSKEDVEAMPWLTLEDQPMELTELPYYYL</sequence>
<protein>
    <submittedName>
        <fullName evidence="1">Uncharacterized protein</fullName>
    </submittedName>
</protein>
<organism evidence="1">
    <name type="scientific">Myoviridae sp. ctIty1</name>
    <dbReference type="NCBI Taxonomy" id="2827673"/>
    <lineage>
        <taxon>Viruses</taxon>
        <taxon>Duplodnaviria</taxon>
        <taxon>Heunggongvirae</taxon>
        <taxon>Uroviricota</taxon>
        <taxon>Caudoviricetes</taxon>
    </lineage>
</organism>
<proteinExistence type="predicted"/>
<accession>A0A8S5THK4</accession>